<feature type="region of interest" description="Disordered" evidence="1">
    <location>
        <begin position="1"/>
        <end position="29"/>
    </location>
</feature>
<proteinExistence type="predicted"/>
<evidence type="ECO:0000313" key="4">
    <source>
        <dbReference type="Proteomes" id="UP000630149"/>
    </source>
</evidence>
<dbReference type="Proteomes" id="UP000630149">
    <property type="component" value="Unassembled WGS sequence"/>
</dbReference>
<dbReference type="OrthoDB" id="5653077at2"/>
<name>A0A917NCI8_9GAMM</name>
<comment type="caution">
    <text evidence="3">The sequence shown here is derived from an EMBL/GenBank/DDBJ whole genome shotgun (WGS) entry which is preliminary data.</text>
</comment>
<keyword evidence="2" id="KW-0812">Transmembrane</keyword>
<reference evidence="3" key="2">
    <citation type="submission" date="2020-09" db="EMBL/GenBank/DDBJ databases">
        <authorList>
            <person name="Sun Q."/>
            <person name="Ohkuma M."/>
        </authorList>
    </citation>
    <scope>NUCLEOTIDE SEQUENCE</scope>
    <source>
        <strain evidence="3">JCM 13919</strain>
    </source>
</reference>
<dbReference type="EMBL" id="BMOB01000007">
    <property type="protein sequence ID" value="GGI89212.1"/>
    <property type="molecule type" value="Genomic_DNA"/>
</dbReference>
<accession>A0A917NCI8</accession>
<protein>
    <recommendedName>
        <fullName evidence="5">Uroporphyrinogen-III C-methyltransferase</fullName>
    </recommendedName>
</protein>
<dbReference type="Pfam" id="PF04375">
    <property type="entry name" value="HemX"/>
    <property type="match status" value="1"/>
</dbReference>
<organism evidence="3 4">
    <name type="scientific">Legionella impletisoli</name>
    <dbReference type="NCBI Taxonomy" id="343510"/>
    <lineage>
        <taxon>Bacteria</taxon>
        <taxon>Pseudomonadati</taxon>
        <taxon>Pseudomonadota</taxon>
        <taxon>Gammaproteobacteria</taxon>
        <taxon>Legionellales</taxon>
        <taxon>Legionellaceae</taxon>
        <taxon>Legionella</taxon>
    </lineage>
</organism>
<reference evidence="3" key="1">
    <citation type="journal article" date="2014" name="Int. J. Syst. Evol. Microbiol.">
        <title>Complete genome sequence of Corynebacterium casei LMG S-19264T (=DSM 44701T), isolated from a smear-ripened cheese.</title>
        <authorList>
            <consortium name="US DOE Joint Genome Institute (JGI-PGF)"/>
            <person name="Walter F."/>
            <person name="Albersmeier A."/>
            <person name="Kalinowski J."/>
            <person name="Ruckert C."/>
        </authorList>
    </citation>
    <scope>NUCLEOTIDE SEQUENCE</scope>
    <source>
        <strain evidence="3">JCM 13919</strain>
    </source>
</reference>
<dbReference type="RefSeq" id="WP_131776286.1">
    <property type="nucleotide sequence ID" value="NZ_BMOB01000007.1"/>
</dbReference>
<evidence type="ECO:0000256" key="2">
    <source>
        <dbReference type="SAM" id="Phobius"/>
    </source>
</evidence>
<evidence type="ECO:0008006" key="5">
    <source>
        <dbReference type="Google" id="ProtNLM"/>
    </source>
</evidence>
<keyword evidence="2" id="KW-1133">Transmembrane helix</keyword>
<dbReference type="PANTHER" id="PTHR38043">
    <property type="entry name" value="PROTEIN HEMX"/>
    <property type="match status" value="1"/>
</dbReference>
<dbReference type="InterPro" id="IPR007470">
    <property type="entry name" value="HemX"/>
</dbReference>
<keyword evidence="2" id="KW-0472">Membrane</keyword>
<evidence type="ECO:0000313" key="3">
    <source>
        <dbReference type="EMBL" id="GGI89212.1"/>
    </source>
</evidence>
<evidence type="ECO:0000256" key="1">
    <source>
        <dbReference type="SAM" id="MobiDB-lite"/>
    </source>
</evidence>
<dbReference type="AlphaFoldDB" id="A0A917NCI8"/>
<feature type="transmembrane region" description="Helical" evidence="2">
    <location>
        <begin position="37"/>
        <end position="57"/>
    </location>
</feature>
<sequence>MATSEKPNTTKRSISTTSSEEKSTTSPNHTLGTKPTFIAFILVIALIAMAFALFATYNNLQLQRQIAFTADQINTEINSLSESHTSVQERINTTLESFAESSNQLGIKLKTLDKNMQSALKQQHYNSDDWLLLKARYYLQLAQINAHWSNNVETTIALLQQADELLANIHDQRLFEVRQAIAKEITQLKSLQSLDKTGLLSKLDALQETVSNLPIKTSVTPENRQNNNEATTKTPEAWRDRLKNSINLLERLVVIRRHDEAIQPLLSQQQEALLRASLQLNLQEAQWAVLQNNETVYKMALNQAIQTIQRYFTTEKGRVEGVLNQLQTLKATNLTEPKPDLNRSLTLLNQIIDARNSKSIEATKTGENS</sequence>
<dbReference type="PANTHER" id="PTHR38043:SF1">
    <property type="entry name" value="PROTEIN HEMX"/>
    <property type="match status" value="1"/>
</dbReference>
<keyword evidence="4" id="KW-1185">Reference proteome</keyword>
<gene>
    <name evidence="3" type="ORF">GCM10007966_17440</name>
</gene>